<dbReference type="Pfam" id="PF12006">
    <property type="entry name" value="DUF3500"/>
    <property type="match status" value="1"/>
</dbReference>
<evidence type="ECO:0000313" key="2">
    <source>
        <dbReference type="EMBL" id="MER6267843.1"/>
    </source>
</evidence>
<accession>A0ABV1TDK9</accession>
<protein>
    <submittedName>
        <fullName evidence="2">DUF3500 domain-containing protein</fullName>
    </submittedName>
</protein>
<feature type="compositionally biased region" description="Low complexity" evidence="1">
    <location>
        <begin position="121"/>
        <end position="162"/>
    </location>
</feature>
<feature type="region of interest" description="Disordered" evidence="1">
    <location>
        <begin position="121"/>
        <end position="166"/>
    </location>
</feature>
<dbReference type="Proteomes" id="UP001490365">
    <property type="component" value="Unassembled WGS sequence"/>
</dbReference>
<feature type="region of interest" description="Disordered" evidence="1">
    <location>
        <begin position="1"/>
        <end position="20"/>
    </location>
</feature>
<sequence length="392" mass="40458">MANASTSGSEKSAAGVQRPVDKHATGTAAVVSAANAFLNTLTSDQQASTLLDLTQANATAWSNLPCGGTCRPGIQFSTLSDDQLAAAEHVLKLALGSGKDTGYEHVLQTLKADDVLASAESTSSASAGPTDAPTATATGSASADPSATPTGSASAAAPTGAPPSGGTGGGAGGFSYGSGYYYLAFLGTPSKTGTWQLHFGGHHLAVNITYKDGKVSGASPFFTGVEPTSWTADDGTTYAPLAKFRDGLLKLTGSLSTSQLAEAKLSESFGDVLLGPGKDGDFPETKEGIKVSELSPKQKKLVLAAIHPWVADVDDATAAQLMKTYAKELDQTYVAYSGGTGLDTQGDYVRIDGPSVWVEFVCQNGVVFQNQVHYHTVYRDHTRDYGNEFSFS</sequence>
<reference evidence="2 3" key="1">
    <citation type="submission" date="2024-06" db="EMBL/GenBank/DDBJ databases">
        <title>The Natural Products Discovery Center: Release of the First 8490 Sequenced Strains for Exploring Actinobacteria Biosynthetic Diversity.</title>
        <authorList>
            <person name="Kalkreuter E."/>
            <person name="Kautsar S.A."/>
            <person name="Yang D."/>
            <person name="Bader C.D."/>
            <person name="Teijaro C.N."/>
            <person name="Fluegel L."/>
            <person name="Davis C.M."/>
            <person name="Simpson J.R."/>
            <person name="Lauterbach L."/>
            <person name="Steele A.D."/>
            <person name="Gui C."/>
            <person name="Meng S."/>
            <person name="Li G."/>
            <person name="Viehrig K."/>
            <person name="Ye F."/>
            <person name="Su P."/>
            <person name="Kiefer A.F."/>
            <person name="Nichols A."/>
            <person name="Cepeda A.J."/>
            <person name="Yan W."/>
            <person name="Fan B."/>
            <person name="Jiang Y."/>
            <person name="Adhikari A."/>
            <person name="Zheng C.-J."/>
            <person name="Schuster L."/>
            <person name="Cowan T.M."/>
            <person name="Smanski M.J."/>
            <person name="Chevrette M.G."/>
            <person name="De Carvalho L.P.S."/>
            <person name="Shen B."/>
        </authorList>
    </citation>
    <scope>NUCLEOTIDE SEQUENCE [LARGE SCALE GENOMIC DNA]</scope>
    <source>
        <strain evidence="2 3">NPDC001694</strain>
    </source>
</reference>
<name>A0ABV1TDK9_9ACTN</name>
<dbReference type="RefSeq" id="WP_351956500.1">
    <property type="nucleotide sequence ID" value="NZ_JBEOZM010000004.1"/>
</dbReference>
<evidence type="ECO:0000313" key="3">
    <source>
        <dbReference type="Proteomes" id="UP001490365"/>
    </source>
</evidence>
<dbReference type="EMBL" id="JBEOZM010000004">
    <property type="protein sequence ID" value="MER6267843.1"/>
    <property type="molecule type" value="Genomic_DNA"/>
</dbReference>
<dbReference type="InterPro" id="IPR021889">
    <property type="entry name" value="DUF3500"/>
</dbReference>
<evidence type="ECO:0000256" key="1">
    <source>
        <dbReference type="SAM" id="MobiDB-lite"/>
    </source>
</evidence>
<dbReference type="PANTHER" id="PTHR37489:SF1">
    <property type="entry name" value="DUF3500 DOMAIN-CONTAINING PROTEIN"/>
    <property type="match status" value="1"/>
</dbReference>
<feature type="compositionally biased region" description="Polar residues" evidence="1">
    <location>
        <begin position="1"/>
        <end position="10"/>
    </location>
</feature>
<proteinExistence type="predicted"/>
<keyword evidence="3" id="KW-1185">Reference proteome</keyword>
<gene>
    <name evidence="2" type="ORF">ABT211_11150</name>
</gene>
<organism evidence="2 3">
    <name type="scientific">Streptomyces sp. 900105755</name>
    <dbReference type="NCBI Taxonomy" id="3154389"/>
    <lineage>
        <taxon>Bacteria</taxon>
        <taxon>Bacillati</taxon>
        <taxon>Actinomycetota</taxon>
        <taxon>Actinomycetes</taxon>
        <taxon>Kitasatosporales</taxon>
        <taxon>Streptomycetaceae</taxon>
        <taxon>Streptomyces</taxon>
    </lineage>
</organism>
<comment type="caution">
    <text evidence="2">The sequence shown here is derived from an EMBL/GenBank/DDBJ whole genome shotgun (WGS) entry which is preliminary data.</text>
</comment>
<dbReference type="PANTHER" id="PTHR37489">
    <property type="entry name" value="DUF3500 DOMAIN-CONTAINING PROTEIN"/>
    <property type="match status" value="1"/>
</dbReference>